<dbReference type="InterPro" id="IPR029060">
    <property type="entry name" value="PIN-like_dom_sf"/>
</dbReference>
<evidence type="ECO:0000256" key="6">
    <source>
        <dbReference type="ARBA" id="ARBA00022842"/>
    </source>
</evidence>
<dbReference type="eggNOG" id="COG1487">
    <property type="taxonomic scope" value="Bacteria"/>
</dbReference>
<organism evidence="10 11">
    <name type="scientific">Spirochaeta africana (strain ATCC 700263 / DSM 8902 / Z-7692)</name>
    <dbReference type="NCBI Taxonomy" id="889378"/>
    <lineage>
        <taxon>Bacteria</taxon>
        <taxon>Pseudomonadati</taxon>
        <taxon>Spirochaetota</taxon>
        <taxon>Spirochaetia</taxon>
        <taxon>Spirochaetales</taxon>
        <taxon>Spirochaetaceae</taxon>
        <taxon>Spirochaeta</taxon>
    </lineage>
</organism>
<evidence type="ECO:0000256" key="7">
    <source>
        <dbReference type="ARBA" id="ARBA00038093"/>
    </source>
</evidence>
<dbReference type="GO" id="GO:0016787">
    <property type="term" value="F:hydrolase activity"/>
    <property type="evidence" value="ECO:0007669"/>
    <property type="project" value="UniProtKB-KW"/>
</dbReference>
<dbReference type="PANTHER" id="PTHR33653:SF1">
    <property type="entry name" value="RIBONUCLEASE VAPC2"/>
    <property type="match status" value="1"/>
</dbReference>
<dbReference type="InterPro" id="IPR022907">
    <property type="entry name" value="VapC_family"/>
</dbReference>
<keyword evidence="5 8" id="KW-0378">Hydrolase</keyword>
<dbReference type="Pfam" id="PF01850">
    <property type="entry name" value="PIN"/>
    <property type="match status" value="1"/>
</dbReference>
<keyword evidence="3 8" id="KW-0540">Nuclease</keyword>
<dbReference type="EC" id="3.1.-.-" evidence="8"/>
<keyword evidence="11" id="KW-1185">Reference proteome</keyword>
<dbReference type="InterPro" id="IPR050556">
    <property type="entry name" value="Type_II_TA_system_RNase"/>
</dbReference>
<dbReference type="CDD" id="cd18767">
    <property type="entry name" value="PIN_MtVapC3-like"/>
    <property type="match status" value="1"/>
</dbReference>
<comment type="function">
    <text evidence="8">Toxic component of a toxin-antitoxin (TA) system. An RNase.</text>
</comment>
<dbReference type="GO" id="GO:0000287">
    <property type="term" value="F:magnesium ion binding"/>
    <property type="evidence" value="ECO:0007669"/>
    <property type="project" value="UniProtKB-UniRule"/>
</dbReference>
<feature type="binding site" evidence="8">
    <location>
        <position position="94"/>
    </location>
    <ligand>
        <name>Mg(2+)</name>
        <dbReference type="ChEBI" id="CHEBI:18420"/>
    </ligand>
</feature>
<accession>H9UGA2</accession>
<comment type="similarity">
    <text evidence="7 8">Belongs to the PINc/VapC protein family.</text>
</comment>
<keyword evidence="6 8" id="KW-0460">Magnesium</keyword>
<evidence type="ECO:0000313" key="10">
    <source>
        <dbReference type="EMBL" id="AFG36545.1"/>
    </source>
</evidence>
<protein>
    <recommendedName>
        <fullName evidence="8">Ribonuclease VapC</fullName>
        <shortName evidence="8">RNase VapC</shortName>
        <ecNumber evidence="8">3.1.-.-</ecNumber>
    </recommendedName>
    <alternativeName>
        <fullName evidence="8">Toxin VapC</fullName>
    </alternativeName>
</protein>
<evidence type="ECO:0000256" key="1">
    <source>
        <dbReference type="ARBA" id="ARBA00001946"/>
    </source>
</evidence>
<dbReference type="PANTHER" id="PTHR33653">
    <property type="entry name" value="RIBONUCLEASE VAPC2"/>
    <property type="match status" value="1"/>
</dbReference>
<evidence type="ECO:0000256" key="5">
    <source>
        <dbReference type="ARBA" id="ARBA00022801"/>
    </source>
</evidence>
<proteinExistence type="inferred from homology"/>
<evidence type="ECO:0000259" key="9">
    <source>
        <dbReference type="Pfam" id="PF01850"/>
    </source>
</evidence>
<evidence type="ECO:0000313" key="11">
    <source>
        <dbReference type="Proteomes" id="UP000007383"/>
    </source>
</evidence>
<dbReference type="HOGENOM" id="CLU_118482_1_1_12"/>
<keyword evidence="4 8" id="KW-0479">Metal-binding</keyword>
<dbReference type="STRING" id="889378.Spiaf_0442"/>
<evidence type="ECO:0000256" key="8">
    <source>
        <dbReference type="HAMAP-Rule" id="MF_00265"/>
    </source>
</evidence>
<feature type="binding site" evidence="8">
    <location>
        <position position="5"/>
    </location>
    <ligand>
        <name>Mg(2+)</name>
        <dbReference type="ChEBI" id="CHEBI:18420"/>
    </ligand>
</feature>
<evidence type="ECO:0000256" key="3">
    <source>
        <dbReference type="ARBA" id="ARBA00022722"/>
    </source>
</evidence>
<dbReference type="GO" id="GO:0004540">
    <property type="term" value="F:RNA nuclease activity"/>
    <property type="evidence" value="ECO:0007669"/>
    <property type="project" value="InterPro"/>
</dbReference>
<keyword evidence="2 8" id="KW-1277">Toxin-antitoxin system</keyword>
<name>H9UGA2_SPIAZ</name>
<dbReference type="Gene3D" id="3.40.50.1010">
    <property type="entry name" value="5'-nuclease"/>
    <property type="match status" value="1"/>
</dbReference>
<dbReference type="SUPFAM" id="SSF88723">
    <property type="entry name" value="PIN domain-like"/>
    <property type="match status" value="1"/>
</dbReference>
<dbReference type="InterPro" id="IPR002716">
    <property type="entry name" value="PIN_dom"/>
</dbReference>
<dbReference type="PATRIC" id="fig|889378.3.peg.450"/>
<dbReference type="GO" id="GO:0090729">
    <property type="term" value="F:toxin activity"/>
    <property type="evidence" value="ECO:0007669"/>
    <property type="project" value="UniProtKB-KW"/>
</dbReference>
<sequence>MYLIDTSAWIAHFSSSYPFRLSDICSPDEHYICLPVYQEILQGIRDDAQFTRIQHILDASQWVGSPLKHTTFQSAAQLYRTARRQGLTVRSSTDCLIAALGLEHNLTILHHDRDYEQLAGISLLQQRCIMLHHQ</sequence>
<reference evidence="11" key="1">
    <citation type="journal article" date="2013" name="Stand. Genomic Sci.">
        <title>Complete genome sequence of the halophilic bacterium Spirochaeta africana type strain (Z-7692(T)) from the alkaline Lake Magadi in the East African Rift.</title>
        <authorList>
            <person name="Liolos K."/>
            <person name="Abt B."/>
            <person name="Scheuner C."/>
            <person name="Teshima H."/>
            <person name="Held B."/>
            <person name="Lapidus A."/>
            <person name="Nolan M."/>
            <person name="Lucas S."/>
            <person name="Deshpande S."/>
            <person name="Cheng J.F."/>
            <person name="Tapia R."/>
            <person name="Goodwin L.A."/>
            <person name="Pitluck S."/>
            <person name="Pagani I."/>
            <person name="Ivanova N."/>
            <person name="Mavromatis K."/>
            <person name="Mikhailova N."/>
            <person name="Huntemann M."/>
            <person name="Pati A."/>
            <person name="Chen A."/>
            <person name="Palaniappan K."/>
            <person name="Land M."/>
            <person name="Rohde M."/>
            <person name="Tindall B.J."/>
            <person name="Detter J.C."/>
            <person name="Goker M."/>
            <person name="Bristow J."/>
            <person name="Eisen J.A."/>
            <person name="Markowitz V."/>
            <person name="Hugenholtz P."/>
            <person name="Woyke T."/>
            <person name="Klenk H.P."/>
            <person name="Kyrpides N.C."/>
        </authorList>
    </citation>
    <scope>NUCLEOTIDE SEQUENCE</scope>
    <source>
        <strain evidence="11">ATCC 700263 / DSM 8902 / Z-7692</strain>
    </source>
</reference>
<feature type="domain" description="PIN" evidence="9">
    <location>
        <begin position="2"/>
        <end position="120"/>
    </location>
</feature>
<gene>
    <name evidence="8" type="primary">vapC</name>
    <name evidence="10" type="ordered locus">Spiaf_0442</name>
</gene>
<dbReference type="AlphaFoldDB" id="H9UGA2"/>
<dbReference type="EMBL" id="CP003282">
    <property type="protein sequence ID" value="AFG36545.1"/>
    <property type="molecule type" value="Genomic_DNA"/>
</dbReference>
<evidence type="ECO:0000256" key="2">
    <source>
        <dbReference type="ARBA" id="ARBA00022649"/>
    </source>
</evidence>
<keyword evidence="8" id="KW-0800">Toxin</keyword>
<dbReference type="HAMAP" id="MF_00265">
    <property type="entry name" value="VapC_Nob1"/>
    <property type="match status" value="1"/>
</dbReference>
<comment type="cofactor">
    <cofactor evidence="1 8">
        <name>Mg(2+)</name>
        <dbReference type="ChEBI" id="CHEBI:18420"/>
    </cofactor>
</comment>
<dbReference type="KEGG" id="sfc:Spiaf_0442"/>
<evidence type="ECO:0000256" key="4">
    <source>
        <dbReference type="ARBA" id="ARBA00022723"/>
    </source>
</evidence>
<dbReference type="RefSeq" id="WP_014454542.1">
    <property type="nucleotide sequence ID" value="NC_017098.1"/>
</dbReference>
<dbReference type="Proteomes" id="UP000007383">
    <property type="component" value="Chromosome"/>
</dbReference>